<dbReference type="EMBL" id="JADHSG010000001">
    <property type="protein sequence ID" value="MBL6902691.1"/>
    <property type="molecule type" value="Genomic_DNA"/>
</dbReference>
<evidence type="ECO:0000256" key="1">
    <source>
        <dbReference type="ARBA" id="ARBA00010634"/>
    </source>
</evidence>
<keyword evidence="4" id="KW-0449">Lipoprotein</keyword>
<evidence type="ECO:0000313" key="5">
    <source>
        <dbReference type="Proteomes" id="UP000705230"/>
    </source>
</evidence>
<gene>
    <name evidence="4" type="ORF">ISR29_00630</name>
</gene>
<dbReference type="PANTHER" id="PTHR30035:SF3">
    <property type="entry name" value="INTERMEMBRANE PHOSPHOLIPID TRANSPORT SYSTEM LIPOPROTEIN MLAA"/>
    <property type="match status" value="1"/>
</dbReference>
<keyword evidence="2 3" id="KW-0732">Signal</keyword>
<dbReference type="PANTHER" id="PTHR30035">
    <property type="entry name" value="LIPOPROTEIN VACJ-RELATED"/>
    <property type="match status" value="1"/>
</dbReference>
<accession>A0A937J4X6</accession>
<dbReference type="AlphaFoldDB" id="A0A937J4X6"/>
<dbReference type="GO" id="GO:0016020">
    <property type="term" value="C:membrane"/>
    <property type="evidence" value="ECO:0007669"/>
    <property type="project" value="InterPro"/>
</dbReference>
<dbReference type="PRINTS" id="PR01805">
    <property type="entry name" value="VACJLIPOPROT"/>
</dbReference>
<comment type="caution">
    <text evidence="4">The sequence shown here is derived from an EMBL/GenBank/DDBJ whole genome shotgun (WGS) entry which is preliminary data.</text>
</comment>
<dbReference type="GO" id="GO:0120010">
    <property type="term" value="P:intermembrane phospholipid transfer"/>
    <property type="evidence" value="ECO:0007669"/>
    <property type="project" value="TreeGrafter"/>
</dbReference>
<proteinExistence type="inferred from homology"/>
<evidence type="ECO:0000313" key="4">
    <source>
        <dbReference type="EMBL" id="MBL6902691.1"/>
    </source>
</evidence>
<dbReference type="InterPro" id="IPR007428">
    <property type="entry name" value="MlaA"/>
</dbReference>
<dbReference type="Pfam" id="PF04333">
    <property type="entry name" value="MlaA"/>
    <property type="match status" value="1"/>
</dbReference>
<feature type="signal peptide" evidence="3">
    <location>
        <begin position="1"/>
        <end position="20"/>
    </location>
</feature>
<protein>
    <submittedName>
        <fullName evidence="4">VacJ family lipoprotein</fullName>
    </submittedName>
</protein>
<name>A0A937J4X6_9GAMM</name>
<sequence length="236" mass="26516">MRKLLFLSLSLFSFNAYVLADDVQDPFEEINQVTFAVNETLDNAIAKPIAIVYGDITPSFIQNRVTRFFKNLAEIDTFINQALQGKPKLAFQDFGRFTINSTIGLFGLFDVATGMGLEAHEEDFGQTLGVWGVPSGPYIMLPVIGPSNARDLMSRPISSFLSGTFAMTDTDVRLALTALDALETRERYLDFEAMIQGDRYTFVKDAYIQSRDYEISDGESDEDDFLEDLDDFLIDD</sequence>
<organism evidence="4 5">
    <name type="scientific">SAR86 cluster bacterium</name>
    <dbReference type="NCBI Taxonomy" id="2030880"/>
    <lineage>
        <taxon>Bacteria</taxon>
        <taxon>Pseudomonadati</taxon>
        <taxon>Pseudomonadota</taxon>
        <taxon>Gammaproteobacteria</taxon>
        <taxon>SAR86 cluster</taxon>
    </lineage>
</organism>
<evidence type="ECO:0000256" key="3">
    <source>
        <dbReference type="SAM" id="SignalP"/>
    </source>
</evidence>
<feature type="chain" id="PRO_5036899260" evidence="3">
    <location>
        <begin position="21"/>
        <end position="236"/>
    </location>
</feature>
<reference evidence="4" key="1">
    <citation type="submission" date="2020-10" db="EMBL/GenBank/DDBJ databases">
        <title>Microbiome of the Black Sea water column analyzed by genome centric metagenomics.</title>
        <authorList>
            <person name="Cabello-Yeves P.J."/>
            <person name="Callieri C."/>
            <person name="Picazo A."/>
            <person name="Mehrshad M."/>
            <person name="Haro-Moreno J.M."/>
            <person name="Roda-Garcia J."/>
            <person name="Dzembekova N."/>
            <person name="Slabakova V."/>
            <person name="Slabakova N."/>
            <person name="Moncheva S."/>
            <person name="Rodriguez-Valera F."/>
        </authorList>
    </citation>
    <scope>NUCLEOTIDE SEQUENCE</scope>
    <source>
        <strain evidence="4">BS30m-G43</strain>
    </source>
</reference>
<evidence type="ECO:0000256" key="2">
    <source>
        <dbReference type="ARBA" id="ARBA00022729"/>
    </source>
</evidence>
<comment type="similarity">
    <text evidence="1">Belongs to the MlaA family.</text>
</comment>
<dbReference type="Proteomes" id="UP000705230">
    <property type="component" value="Unassembled WGS sequence"/>
</dbReference>